<evidence type="ECO:0000313" key="3">
    <source>
        <dbReference type="Proteomes" id="UP000286954"/>
    </source>
</evidence>
<dbReference type="InterPro" id="IPR028098">
    <property type="entry name" value="Glyco_trans_4-like_N"/>
</dbReference>
<organism evidence="2 3">
    <name type="scientific">Glycocaulis alkaliphilus</name>
    <dbReference type="NCBI Taxonomy" id="1434191"/>
    <lineage>
        <taxon>Bacteria</taxon>
        <taxon>Pseudomonadati</taxon>
        <taxon>Pseudomonadota</taxon>
        <taxon>Alphaproteobacteria</taxon>
        <taxon>Maricaulales</taxon>
        <taxon>Maricaulaceae</taxon>
        <taxon>Glycocaulis</taxon>
    </lineage>
</organism>
<dbReference type="AlphaFoldDB" id="A0A3T0EC16"/>
<proteinExistence type="predicted"/>
<evidence type="ECO:0000259" key="1">
    <source>
        <dbReference type="Pfam" id="PF13579"/>
    </source>
</evidence>
<sequence>MKILLIARHFPPTVSGGSRRAYTMAAGLRAVGAEVRVVAPQSECGGGDVDYEVHHPNVSPPQGPPAPPRLKDYLREWLLLPDPDVRWARRAAGAALQAGWQPDWVITSAPPESIHECGLILQRKLGCRWLADFRDHWLDSPLRPIRHSAFRRVIERHWARRYLGAADLVTSVNARIDEELAGLAPGTVQKRRVLPQAADPAPGTMKLKDSSRHAVHTGSFSLSDPNRRIESFIDMVREAKSLNGGLVVHLAGRLTQAEQAAAANAGLGDTIVLHGVLPLARAREL</sequence>
<dbReference type="SUPFAM" id="SSF53756">
    <property type="entry name" value="UDP-Glycosyltransferase/glycogen phosphorylase"/>
    <property type="match status" value="1"/>
</dbReference>
<protein>
    <recommendedName>
        <fullName evidence="1">Glycosyltransferase subfamily 4-like N-terminal domain-containing protein</fullName>
    </recommendedName>
</protein>
<dbReference type="Proteomes" id="UP000286954">
    <property type="component" value="Chromosome"/>
</dbReference>
<dbReference type="Gene3D" id="3.40.50.2000">
    <property type="entry name" value="Glycogen Phosphorylase B"/>
    <property type="match status" value="1"/>
</dbReference>
<dbReference type="GO" id="GO:0016757">
    <property type="term" value="F:glycosyltransferase activity"/>
    <property type="evidence" value="ECO:0007669"/>
    <property type="project" value="UniProtKB-ARBA"/>
</dbReference>
<feature type="domain" description="Glycosyltransferase subfamily 4-like N-terminal" evidence="1">
    <location>
        <begin position="16"/>
        <end position="184"/>
    </location>
</feature>
<dbReference type="RefSeq" id="WP_127567831.1">
    <property type="nucleotide sequence ID" value="NZ_BMFB01000001.1"/>
</dbReference>
<accession>A0A3T0EC16</accession>
<evidence type="ECO:0000313" key="2">
    <source>
        <dbReference type="EMBL" id="AZU04688.1"/>
    </source>
</evidence>
<dbReference type="OrthoDB" id="9787293at2"/>
<dbReference type="EMBL" id="CP018911">
    <property type="protein sequence ID" value="AZU04688.1"/>
    <property type="molecule type" value="Genomic_DNA"/>
</dbReference>
<dbReference type="Pfam" id="PF13579">
    <property type="entry name" value="Glyco_trans_4_4"/>
    <property type="match status" value="1"/>
</dbReference>
<dbReference type="KEGG" id="gak:X907_2167"/>
<name>A0A3T0EC16_9PROT</name>
<gene>
    <name evidence="2" type="ORF">X907_2167</name>
</gene>
<reference evidence="2 3" key="1">
    <citation type="submission" date="2016-12" db="EMBL/GenBank/DDBJ databases">
        <title>The genome of dimorphic prosthecate Glycocaulis alkaliphilus 6b-8t, isolated from crude oil dictates its adaptability in petroleum environments.</title>
        <authorList>
            <person name="Wu X.-L."/>
            <person name="Geng S."/>
        </authorList>
    </citation>
    <scope>NUCLEOTIDE SEQUENCE [LARGE SCALE GENOMIC DNA]</scope>
    <source>
        <strain evidence="2 3">6B-8</strain>
    </source>
</reference>
<keyword evidence="3" id="KW-1185">Reference proteome</keyword>